<dbReference type="PANTHER" id="PTHR20914">
    <property type="entry name" value="LY6/PLAUR DOMAIN-CONTAINING PROTEIN 8"/>
    <property type="match status" value="1"/>
</dbReference>
<dbReference type="PANTHER" id="PTHR20914:SF24">
    <property type="entry name" value="LYMPHOCYTE ANTIGEN 6 FAMILY MEMBER M2-RELATED"/>
    <property type="match status" value="1"/>
</dbReference>
<dbReference type="Pfam" id="PF00087">
    <property type="entry name" value="Toxin_TOLIP"/>
    <property type="match status" value="2"/>
</dbReference>
<dbReference type="InterPro" id="IPR045860">
    <property type="entry name" value="Snake_toxin-like_sf"/>
</dbReference>
<protein>
    <recommendedName>
        <fullName evidence="9">UPAR/Ly6 domain-containing protein</fullName>
    </recommendedName>
</protein>
<dbReference type="SUPFAM" id="SSF57302">
    <property type="entry name" value="Snake toxin-like"/>
    <property type="match status" value="2"/>
</dbReference>
<keyword evidence="5 8" id="KW-0732">Signal</keyword>
<sequence length="225" mass="23699">MDLQISIFLLFFLFTAGHSLSCYECLSLTGSCTQTSQCPTELTNCLNAEFNVYSTAVKIRSCAPSVCPIGSINLGTGRHSSLCCNTDLCNDQKPPDPANAPNGKKCYSCDGNTCSTTVKCSETEDHCFNATATIGGKSQVLKGCVSKSLCDATKLIPGVESASCCEGNLCNGVSVNQSGTQIIIQCPDGAQSVTQINIQSPNGAQSVTQSFLFLCCSLLSFILLH</sequence>
<feature type="domain" description="UPAR/Ly6" evidence="9">
    <location>
        <begin position="105"/>
        <end position="182"/>
    </location>
</feature>
<keyword evidence="3" id="KW-1003">Cell membrane</keyword>
<evidence type="ECO:0000256" key="3">
    <source>
        <dbReference type="ARBA" id="ARBA00022475"/>
    </source>
</evidence>
<evidence type="ECO:0000256" key="2">
    <source>
        <dbReference type="ARBA" id="ARBA00004613"/>
    </source>
</evidence>
<dbReference type="Proteomes" id="UP000694427">
    <property type="component" value="Unplaced"/>
</dbReference>
<evidence type="ECO:0000256" key="4">
    <source>
        <dbReference type="ARBA" id="ARBA00022525"/>
    </source>
</evidence>
<dbReference type="InterPro" id="IPR016054">
    <property type="entry name" value="LY6_UPA_recep-like"/>
</dbReference>
<proteinExistence type="predicted"/>
<name>A0A8C1N6N7_CYPCA</name>
<evidence type="ECO:0000256" key="6">
    <source>
        <dbReference type="ARBA" id="ARBA00023136"/>
    </source>
</evidence>
<evidence type="ECO:0000256" key="1">
    <source>
        <dbReference type="ARBA" id="ARBA00004236"/>
    </source>
</evidence>
<accession>A0A8C1N6N7</accession>
<evidence type="ECO:0000256" key="5">
    <source>
        <dbReference type="ARBA" id="ARBA00022729"/>
    </source>
</evidence>
<organism evidence="10 11">
    <name type="scientific">Cyprinus carpio</name>
    <name type="common">Common carp</name>
    <dbReference type="NCBI Taxonomy" id="7962"/>
    <lineage>
        <taxon>Eukaryota</taxon>
        <taxon>Metazoa</taxon>
        <taxon>Chordata</taxon>
        <taxon>Craniata</taxon>
        <taxon>Vertebrata</taxon>
        <taxon>Euteleostomi</taxon>
        <taxon>Actinopterygii</taxon>
        <taxon>Neopterygii</taxon>
        <taxon>Teleostei</taxon>
        <taxon>Ostariophysi</taxon>
        <taxon>Cypriniformes</taxon>
        <taxon>Cyprinidae</taxon>
        <taxon>Cyprininae</taxon>
        <taxon>Cyprinus</taxon>
    </lineage>
</organism>
<evidence type="ECO:0000256" key="7">
    <source>
        <dbReference type="ARBA" id="ARBA00023180"/>
    </source>
</evidence>
<comment type="subcellular location">
    <subcellularLocation>
        <location evidence="1">Cell membrane</location>
    </subcellularLocation>
    <subcellularLocation>
        <location evidence="2">Secreted</location>
    </subcellularLocation>
</comment>
<dbReference type="Ensembl" id="ENSCCRT00010094040.1">
    <property type="protein sequence ID" value="ENSCCRP00010084788.1"/>
    <property type="gene ID" value="ENSCCRG00010037005.1"/>
</dbReference>
<keyword evidence="4" id="KW-0964">Secreted</keyword>
<dbReference type="Gene3D" id="2.10.60.10">
    <property type="entry name" value="CD59"/>
    <property type="match status" value="2"/>
</dbReference>
<evidence type="ECO:0000313" key="10">
    <source>
        <dbReference type="Ensembl" id="ENSCCRP00010084788.1"/>
    </source>
</evidence>
<evidence type="ECO:0000259" key="9">
    <source>
        <dbReference type="SMART" id="SM00134"/>
    </source>
</evidence>
<keyword evidence="6" id="KW-0472">Membrane</keyword>
<dbReference type="SMART" id="SM00134">
    <property type="entry name" value="LU"/>
    <property type="match status" value="2"/>
</dbReference>
<keyword evidence="7" id="KW-0325">Glycoprotein</keyword>
<evidence type="ECO:0000313" key="11">
    <source>
        <dbReference type="Proteomes" id="UP000694427"/>
    </source>
</evidence>
<dbReference type="InterPro" id="IPR050918">
    <property type="entry name" value="CNF-like_PLA2_Inhibitor"/>
</dbReference>
<dbReference type="AlphaFoldDB" id="A0A8C1N6N7"/>
<dbReference type="GO" id="GO:0005576">
    <property type="term" value="C:extracellular region"/>
    <property type="evidence" value="ECO:0007669"/>
    <property type="project" value="UniProtKB-SubCell"/>
</dbReference>
<dbReference type="InterPro" id="IPR035076">
    <property type="entry name" value="Toxin/TOLIP"/>
</dbReference>
<feature type="signal peptide" evidence="8">
    <location>
        <begin position="1"/>
        <end position="19"/>
    </location>
</feature>
<reference evidence="10" key="1">
    <citation type="submission" date="2025-08" db="UniProtKB">
        <authorList>
            <consortium name="Ensembl"/>
        </authorList>
    </citation>
    <scope>IDENTIFICATION</scope>
</reference>
<keyword evidence="11" id="KW-1185">Reference proteome</keyword>
<feature type="chain" id="PRO_5034628719" description="UPAR/Ly6 domain-containing protein" evidence="8">
    <location>
        <begin position="20"/>
        <end position="225"/>
    </location>
</feature>
<evidence type="ECO:0000256" key="8">
    <source>
        <dbReference type="SAM" id="SignalP"/>
    </source>
</evidence>
<dbReference type="GO" id="GO:0005886">
    <property type="term" value="C:plasma membrane"/>
    <property type="evidence" value="ECO:0007669"/>
    <property type="project" value="UniProtKB-SubCell"/>
</dbReference>
<reference evidence="10" key="2">
    <citation type="submission" date="2025-09" db="UniProtKB">
        <authorList>
            <consortium name="Ensembl"/>
        </authorList>
    </citation>
    <scope>IDENTIFICATION</scope>
</reference>
<dbReference type="GO" id="GO:0098552">
    <property type="term" value="C:side of membrane"/>
    <property type="evidence" value="ECO:0007669"/>
    <property type="project" value="UniProtKB-KW"/>
</dbReference>
<feature type="domain" description="UPAR/Ly6" evidence="9">
    <location>
        <begin position="20"/>
        <end position="100"/>
    </location>
</feature>